<feature type="site" description="Important for catalytic activity" evidence="7">
    <location>
        <position position="217"/>
    </location>
</feature>
<accession>A0A5J6RH16</accession>
<dbReference type="Proteomes" id="UP000305417">
    <property type="component" value="Unassembled WGS sequence"/>
</dbReference>
<proteinExistence type="inferred from homology"/>
<dbReference type="OrthoDB" id="9814591at2"/>
<comment type="similarity">
    <text evidence="7">Belongs to the transglycosylase MltG family.</text>
</comment>
<dbReference type="AlphaFoldDB" id="A0A5J6RH16"/>
<dbReference type="EMBL" id="CP054051">
    <property type="protein sequence ID" value="QKJ27250.1"/>
    <property type="molecule type" value="Genomic_DNA"/>
</dbReference>
<dbReference type="RefSeq" id="WP_084031343.1">
    <property type="nucleotide sequence ID" value="NZ_JANJGI010000005.1"/>
</dbReference>
<dbReference type="EMBL" id="VBUC01000002">
    <property type="protein sequence ID" value="TLT01531.1"/>
    <property type="molecule type" value="Genomic_DNA"/>
</dbReference>
<dbReference type="Gene3D" id="3.30.160.60">
    <property type="entry name" value="Classic Zinc Finger"/>
    <property type="match status" value="1"/>
</dbReference>
<dbReference type="Proteomes" id="UP000509513">
    <property type="component" value="Chromosome"/>
</dbReference>
<dbReference type="GO" id="GO:0009252">
    <property type="term" value="P:peptidoglycan biosynthetic process"/>
    <property type="evidence" value="ECO:0007669"/>
    <property type="project" value="UniProtKB-UniRule"/>
</dbReference>
<evidence type="ECO:0000256" key="6">
    <source>
        <dbReference type="ARBA" id="ARBA00023316"/>
    </source>
</evidence>
<keyword evidence="5 7" id="KW-0456">Lyase</keyword>
<dbReference type="Pfam" id="PF02618">
    <property type="entry name" value="YceG"/>
    <property type="match status" value="1"/>
</dbReference>
<sequence length="374" mass="42935">MIPENRIENNNIINKNKKRSRAFIAFSIIESILIFSIVLLYYLTLPMTSSKILFIPKGSTNNIINYLNKSGYEMNILDEVVIKATGFIQSGWIDIGETNLTKMDFIIRLVNSKAAMKNITLVPGETYYVFLKKLAKEFELNEEKLYKVYSEFAYKLDGNILADTYSLPIGMNEDYIILYLLSQTDKKYEEFSTKIFGSYDKKKWYNYITLASIIQKEAATINEMPIVASVIHNRLKKNMALQMDGTLNYGKYSNTVITADRIRNDESSYNTYKYKGLPKDPICAVSLDSIKAGIFPVKSDYLYFVRDNKTGLHKFSNSYETHQANINSNVGVEKTYTKVKEEETQIDTQAEDIMKTDITKQKASSIKDLFNSIN</sequence>
<keyword evidence="6 7" id="KW-0961">Cell wall biogenesis/degradation</keyword>
<name>A0A5J6RH16_9BACT</name>
<evidence type="ECO:0000256" key="7">
    <source>
        <dbReference type="HAMAP-Rule" id="MF_02065"/>
    </source>
</evidence>
<keyword evidence="2 7" id="KW-0812">Transmembrane</keyword>
<comment type="subcellular location">
    <subcellularLocation>
        <location evidence="7">Cell membrane</location>
        <topology evidence="7">Single-pass membrane protein</topology>
    </subcellularLocation>
</comment>
<comment type="catalytic activity">
    <reaction evidence="7">
        <text>a peptidoglycan chain = a peptidoglycan chain with N-acetyl-1,6-anhydromuramyl-[peptide] at the reducing end + a peptidoglycan chain with N-acetylglucosamine at the non-reducing end.</text>
        <dbReference type="EC" id="4.2.2.29"/>
    </reaction>
</comment>
<dbReference type="InterPro" id="IPR003770">
    <property type="entry name" value="MLTG-like"/>
</dbReference>
<gene>
    <name evidence="7 9" type="primary">mltG</name>
    <name evidence="8" type="ORF">ACBT_1341</name>
    <name evidence="9" type="ORF">FE247_01210</name>
</gene>
<dbReference type="KEGG" id="acib:ACBT_1341"/>
<keyword evidence="3 7" id="KW-1133">Transmembrane helix</keyword>
<keyword evidence="1 7" id="KW-1003">Cell membrane</keyword>
<keyword evidence="4 7" id="KW-0472">Membrane</keyword>
<dbReference type="GO" id="GO:0071555">
    <property type="term" value="P:cell wall organization"/>
    <property type="evidence" value="ECO:0007669"/>
    <property type="project" value="UniProtKB-KW"/>
</dbReference>
<feature type="transmembrane region" description="Helical" evidence="7">
    <location>
        <begin position="21"/>
        <end position="43"/>
    </location>
</feature>
<dbReference type="PANTHER" id="PTHR30518">
    <property type="entry name" value="ENDOLYTIC MUREIN TRANSGLYCOSYLASE"/>
    <property type="match status" value="1"/>
</dbReference>
<evidence type="ECO:0000256" key="4">
    <source>
        <dbReference type="ARBA" id="ARBA00023136"/>
    </source>
</evidence>
<keyword evidence="10" id="KW-1185">Reference proteome</keyword>
<comment type="function">
    <text evidence="7">Functions as a peptidoglycan terminase that cleaves nascent peptidoglycan strands endolytically to terminate their elongation.</text>
</comment>
<dbReference type="GO" id="GO:0005886">
    <property type="term" value="C:plasma membrane"/>
    <property type="evidence" value="ECO:0007669"/>
    <property type="project" value="UniProtKB-SubCell"/>
</dbReference>
<evidence type="ECO:0000256" key="2">
    <source>
        <dbReference type="ARBA" id="ARBA00022692"/>
    </source>
</evidence>
<dbReference type="GO" id="GO:0008932">
    <property type="term" value="F:lytic endotransglycosylase activity"/>
    <property type="evidence" value="ECO:0007669"/>
    <property type="project" value="UniProtKB-UniRule"/>
</dbReference>
<evidence type="ECO:0000256" key="5">
    <source>
        <dbReference type="ARBA" id="ARBA00023239"/>
    </source>
</evidence>
<dbReference type="HAMAP" id="MF_02065">
    <property type="entry name" value="MltG"/>
    <property type="match status" value="1"/>
</dbReference>
<evidence type="ECO:0000313" key="10">
    <source>
        <dbReference type="Proteomes" id="UP000305417"/>
    </source>
</evidence>
<dbReference type="STRING" id="1442598.GCA_000522465_00904"/>
<protein>
    <recommendedName>
        <fullName evidence="7">Endolytic murein transglycosylase</fullName>
        <ecNumber evidence="7">4.2.2.29</ecNumber>
    </recommendedName>
    <alternativeName>
        <fullName evidence="7">Peptidoglycan lytic transglycosylase</fullName>
    </alternativeName>
    <alternativeName>
        <fullName evidence="7">Peptidoglycan polymerization terminase</fullName>
    </alternativeName>
</protein>
<evidence type="ECO:0000256" key="1">
    <source>
        <dbReference type="ARBA" id="ARBA00022475"/>
    </source>
</evidence>
<evidence type="ECO:0000313" key="11">
    <source>
        <dbReference type="Proteomes" id="UP000509513"/>
    </source>
</evidence>
<dbReference type="NCBIfam" id="TIGR00247">
    <property type="entry name" value="endolytic transglycosylase MltG"/>
    <property type="match status" value="1"/>
</dbReference>
<reference evidence="9 10" key="1">
    <citation type="submission" date="2019-05" db="EMBL/GenBank/DDBJ databases">
        <title>Arcobacter cibarius and Arcobacter thereius providing challenges in identification an antibiotic susceptibility and Quinolone resistance.</title>
        <authorList>
            <person name="Busch A."/>
            <person name="Hanel I."/>
            <person name="Hotzel H."/>
            <person name="Tomaso H."/>
        </authorList>
    </citation>
    <scope>NUCLEOTIDE SEQUENCE [LARGE SCALE GENOMIC DNA]</scope>
    <source>
        <strain evidence="9 10">16CS0831-2</strain>
    </source>
</reference>
<reference evidence="8 11" key="2">
    <citation type="submission" date="2020-05" db="EMBL/GenBank/DDBJ databases">
        <title>Complete genome sequencing of Campylobacter and Arcobacter type strains.</title>
        <authorList>
            <person name="Miller W.G."/>
            <person name="Yee E."/>
        </authorList>
    </citation>
    <scope>NUCLEOTIDE SEQUENCE [LARGE SCALE GENOMIC DNA]</scope>
    <source>
        <strain evidence="8 11">LMG 21996</strain>
    </source>
</reference>
<organism evidence="8 11">
    <name type="scientific">Aliarcobacter cibarius</name>
    <dbReference type="NCBI Taxonomy" id="255507"/>
    <lineage>
        <taxon>Bacteria</taxon>
        <taxon>Pseudomonadati</taxon>
        <taxon>Campylobacterota</taxon>
        <taxon>Epsilonproteobacteria</taxon>
        <taxon>Campylobacterales</taxon>
        <taxon>Arcobacteraceae</taxon>
        <taxon>Aliarcobacter</taxon>
    </lineage>
</organism>
<evidence type="ECO:0000313" key="9">
    <source>
        <dbReference type="EMBL" id="TLT01531.1"/>
    </source>
</evidence>
<evidence type="ECO:0000313" key="8">
    <source>
        <dbReference type="EMBL" id="QKJ27250.1"/>
    </source>
</evidence>
<dbReference type="EC" id="4.2.2.29" evidence="7"/>
<evidence type="ECO:0000256" key="3">
    <source>
        <dbReference type="ARBA" id="ARBA00022989"/>
    </source>
</evidence>
<dbReference type="PANTHER" id="PTHR30518:SF2">
    <property type="entry name" value="ENDOLYTIC MUREIN TRANSGLYCOSYLASE"/>
    <property type="match status" value="1"/>
</dbReference>